<dbReference type="PANTHER" id="PTHR11088">
    <property type="entry name" value="TRNA DIMETHYLALLYLTRANSFERASE"/>
    <property type="match status" value="1"/>
</dbReference>
<feature type="region of interest" description="Interaction with substrate tRNA" evidence="10">
    <location>
        <begin position="39"/>
        <end position="42"/>
    </location>
</feature>
<dbReference type="Proteomes" id="UP000221168">
    <property type="component" value="Unassembled WGS sequence"/>
</dbReference>
<proteinExistence type="inferred from homology"/>
<evidence type="ECO:0000313" key="15">
    <source>
        <dbReference type="Proteomes" id="UP000221168"/>
    </source>
</evidence>
<evidence type="ECO:0000256" key="9">
    <source>
        <dbReference type="ARBA" id="ARBA00049563"/>
    </source>
</evidence>
<evidence type="ECO:0000256" key="1">
    <source>
        <dbReference type="ARBA" id="ARBA00001946"/>
    </source>
</evidence>
<dbReference type="EMBL" id="PDVP01000003">
    <property type="protein sequence ID" value="PHP67805.1"/>
    <property type="molecule type" value="Genomic_DNA"/>
</dbReference>
<evidence type="ECO:0000256" key="8">
    <source>
        <dbReference type="ARBA" id="ARBA00022842"/>
    </source>
</evidence>
<keyword evidence="15" id="KW-1185">Reference proteome</keyword>
<sequence>MMRTAVENAILIAGPTASGKTALAVDLARKHGGLIINADSMQVYDVLNVLTARPTADELAAAPHVLFGHVSPLETYSTGAWLRDAADVLTDRLQGRRPIFVGGTGLYFRALFGGLSEMPDIPADLRVRLREQMVAEGPEAMHRLLSSLDPAGAETFNPRDGQRILRALEVVEASGKPIAYWQEQRGAALVDDATSRKIVLEPDRRWLRNRITRRFELMMDQGATDEVERLLALSPSPDLPAMKAIGVRQIAAMLSGDLDAGSAIADAITASHQYAKRQSTWFRNQLGPDWERIQPDQLPK</sequence>
<keyword evidence="7 10" id="KW-0067">ATP-binding</keyword>
<evidence type="ECO:0000256" key="13">
    <source>
        <dbReference type="RuleBase" id="RU003785"/>
    </source>
</evidence>
<protein>
    <recommendedName>
        <fullName evidence="10">tRNA dimethylallyltransferase</fullName>
        <ecNumber evidence="10">2.5.1.75</ecNumber>
    </recommendedName>
    <alternativeName>
        <fullName evidence="10">Dimethylallyl diphosphate:tRNA dimethylallyltransferase</fullName>
        <shortName evidence="10">DMAPP:tRNA dimethylallyltransferase</shortName>
        <shortName evidence="10">DMATase</shortName>
    </alternativeName>
    <alternativeName>
        <fullName evidence="10">Isopentenyl-diphosphate:tRNA isopentenyltransferase</fullName>
        <shortName evidence="10">IPP transferase</shortName>
        <shortName evidence="10">IPPT</shortName>
        <shortName evidence="10">IPTase</shortName>
    </alternativeName>
</protein>
<dbReference type="OrthoDB" id="9776390at2"/>
<evidence type="ECO:0000256" key="5">
    <source>
        <dbReference type="ARBA" id="ARBA00022694"/>
    </source>
</evidence>
<comment type="subunit">
    <text evidence="10">Monomer.</text>
</comment>
<comment type="similarity">
    <text evidence="3 10 13">Belongs to the IPP transferase family.</text>
</comment>
<evidence type="ECO:0000256" key="10">
    <source>
        <dbReference type="HAMAP-Rule" id="MF_00185"/>
    </source>
</evidence>
<keyword evidence="4 10" id="KW-0808">Transferase</keyword>
<evidence type="ECO:0000313" key="14">
    <source>
        <dbReference type="EMBL" id="PHP67805.1"/>
    </source>
</evidence>
<comment type="caution">
    <text evidence="14">The sequence shown here is derived from an EMBL/GenBank/DDBJ whole genome shotgun (WGS) entry which is preliminary data.</text>
</comment>
<dbReference type="NCBIfam" id="TIGR00174">
    <property type="entry name" value="miaA"/>
    <property type="match status" value="1"/>
</dbReference>
<dbReference type="GO" id="GO:0052381">
    <property type="term" value="F:tRNA dimethylallyltransferase activity"/>
    <property type="evidence" value="ECO:0007669"/>
    <property type="project" value="UniProtKB-UniRule"/>
</dbReference>
<dbReference type="PANTHER" id="PTHR11088:SF60">
    <property type="entry name" value="TRNA DIMETHYLALLYLTRANSFERASE"/>
    <property type="match status" value="1"/>
</dbReference>
<feature type="site" description="Interaction with substrate tRNA" evidence="10">
    <location>
        <position position="126"/>
    </location>
</feature>
<dbReference type="InterPro" id="IPR039657">
    <property type="entry name" value="Dimethylallyltransferase"/>
</dbReference>
<dbReference type="InterPro" id="IPR018022">
    <property type="entry name" value="IPT"/>
</dbReference>
<dbReference type="InterPro" id="IPR027417">
    <property type="entry name" value="P-loop_NTPase"/>
</dbReference>
<gene>
    <name evidence="10" type="primary">miaA</name>
    <name evidence="14" type="ORF">CSC94_07525</name>
</gene>
<evidence type="ECO:0000256" key="12">
    <source>
        <dbReference type="RuleBase" id="RU003784"/>
    </source>
</evidence>
<dbReference type="Gene3D" id="3.40.50.300">
    <property type="entry name" value="P-loop containing nucleotide triphosphate hydrolases"/>
    <property type="match status" value="1"/>
</dbReference>
<dbReference type="SUPFAM" id="SSF52540">
    <property type="entry name" value="P-loop containing nucleoside triphosphate hydrolases"/>
    <property type="match status" value="2"/>
</dbReference>
<comment type="catalytic activity">
    <reaction evidence="9 10 11">
        <text>adenosine(37) in tRNA + dimethylallyl diphosphate = N(6)-dimethylallyladenosine(37) in tRNA + diphosphate</text>
        <dbReference type="Rhea" id="RHEA:26482"/>
        <dbReference type="Rhea" id="RHEA-COMP:10162"/>
        <dbReference type="Rhea" id="RHEA-COMP:10375"/>
        <dbReference type="ChEBI" id="CHEBI:33019"/>
        <dbReference type="ChEBI" id="CHEBI:57623"/>
        <dbReference type="ChEBI" id="CHEBI:74411"/>
        <dbReference type="ChEBI" id="CHEBI:74415"/>
        <dbReference type="EC" id="2.5.1.75"/>
    </reaction>
</comment>
<feature type="region of interest" description="Interaction with substrate tRNA" evidence="10">
    <location>
        <begin position="162"/>
        <end position="166"/>
    </location>
</feature>
<dbReference type="HAMAP" id="MF_00185">
    <property type="entry name" value="IPP_trans"/>
    <property type="match status" value="1"/>
</dbReference>
<keyword evidence="5 10" id="KW-0819">tRNA processing</keyword>
<evidence type="ECO:0000256" key="6">
    <source>
        <dbReference type="ARBA" id="ARBA00022741"/>
    </source>
</evidence>
<feature type="site" description="Interaction with substrate tRNA" evidence="10">
    <location>
        <position position="104"/>
    </location>
</feature>
<dbReference type="AlphaFoldDB" id="A0A2G1QQP1"/>
<comment type="function">
    <text evidence="2 10 12">Catalyzes the transfer of a dimethylallyl group onto the adenine at position 37 in tRNAs that read codons beginning with uridine, leading to the formation of N6-(dimethylallyl)adenosine (i(6)A).</text>
</comment>
<name>A0A2G1QQP1_9HYPH</name>
<evidence type="ECO:0000256" key="3">
    <source>
        <dbReference type="ARBA" id="ARBA00005842"/>
    </source>
</evidence>
<evidence type="ECO:0000256" key="7">
    <source>
        <dbReference type="ARBA" id="ARBA00022840"/>
    </source>
</evidence>
<evidence type="ECO:0000256" key="4">
    <source>
        <dbReference type="ARBA" id="ARBA00022679"/>
    </source>
</evidence>
<comment type="cofactor">
    <cofactor evidence="1 10">
        <name>Mg(2+)</name>
        <dbReference type="ChEBI" id="CHEBI:18420"/>
    </cofactor>
</comment>
<dbReference type="GO" id="GO:0006400">
    <property type="term" value="P:tRNA modification"/>
    <property type="evidence" value="ECO:0007669"/>
    <property type="project" value="TreeGrafter"/>
</dbReference>
<evidence type="ECO:0000256" key="2">
    <source>
        <dbReference type="ARBA" id="ARBA00003213"/>
    </source>
</evidence>
<dbReference type="Gene3D" id="1.10.20.140">
    <property type="match status" value="1"/>
</dbReference>
<feature type="binding site" evidence="10">
    <location>
        <begin position="14"/>
        <end position="21"/>
    </location>
    <ligand>
        <name>ATP</name>
        <dbReference type="ChEBI" id="CHEBI:30616"/>
    </ligand>
</feature>
<reference evidence="14 15" key="1">
    <citation type="submission" date="2017-10" db="EMBL/GenBank/DDBJ databases">
        <title>Sedimentibacterium mangrovi gen. nov., sp. nov., a novel member of family Phyllobacteriacea isolated from mangrove sediment.</title>
        <authorList>
            <person name="Liao H."/>
            <person name="Tian Y."/>
        </authorList>
    </citation>
    <scope>NUCLEOTIDE SEQUENCE [LARGE SCALE GENOMIC DNA]</scope>
    <source>
        <strain evidence="14 15">X9-2-2</strain>
    </source>
</reference>
<feature type="binding site" evidence="10">
    <location>
        <begin position="16"/>
        <end position="21"/>
    </location>
    <ligand>
        <name>substrate</name>
    </ligand>
</feature>
<keyword evidence="6 10" id="KW-0547">Nucleotide-binding</keyword>
<keyword evidence="8 10" id="KW-0460">Magnesium</keyword>
<accession>A0A2G1QQP1</accession>
<dbReference type="EC" id="2.5.1.75" evidence="10"/>
<organism evidence="14 15">
    <name type="scientific">Zhengella mangrovi</name>
    <dbReference type="NCBI Taxonomy" id="1982044"/>
    <lineage>
        <taxon>Bacteria</taxon>
        <taxon>Pseudomonadati</taxon>
        <taxon>Pseudomonadota</taxon>
        <taxon>Alphaproteobacteria</taxon>
        <taxon>Hyphomicrobiales</taxon>
        <taxon>Notoacmeibacteraceae</taxon>
        <taxon>Zhengella</taxon>
    </lineage>
</organism>
<evidence type="ECO:0000256" key="11">
    <source>
        <dbReference type="RuleBase" id="RU003783"/>
    </source>
</evidence>
<dbReference type="GO" id="GO:0005524">
    <property type="term" value="F:ATP binding"/>
    <property type="evidence" value="ECO:0007669"/>
    <property type="project" value="UniProtKB-UniRule"/>
</dbReference>
<comment type="caution">
    <text evidence="10">Lacks conserved residue(s) required for the propagation of feature annotation.</text>
</comment>
<dbReference type="Pfam" id="PF01715">
    <property type="entry name" value="IPPT"/>
    <property type="match status" value="1"/>
</dbReference>
<dbReference type="RefSeq" id="WP_099305972.1">
    <property type="nucleotide sequence ID" value="NZ_PDVP01000003.1"/>
</dbReference>